<evidence type="ECO:0000313" key="2">
    <source>
        <dbReference type="Proteomes" id="UP001331936"/>
    </source>
</evidence>
<accession>A0ABU7JLP9</accession>
<sequence>MQLQEIADVADDYTGRSRTVLEYSLVMKSLVDRAEQHGFTTGSWSPLAELVATDEFVRVGNFKEVMNWTEYVGFLTNWAPSAQWEGSFKRITETPDVVILELEERSSVGEFSNVVNSVSIYEFDDAGKITRIDLYLQMALPENAMLGSYEDVQISK</sequence>
<comment type="caution">
    <text evidence="1">The sequence shown here is derived from an EMBL/GenBank/DDBJ whole genome shotgun (WGS) entry which is preliminary data.</text>
</comment>
<proteinExistence type="predicted"/>
<name>A0ABU7JLP9_9NOCA</name>
<dbReference type="Gene3D" id="3.10.450.50">
    <property type="match status" value="1"/>
</dbReference>
<dbReference type="SUPFAM" id="SSF54427">
    <property type="entry name" value="NTF2-like"/>
    <property type="match status" value="1"/>
</dbReference>
<protein>
    <recommendedName>
        <fullName evidence="3">SnoaL-like domain-containing protein</fullName>
    </recommendedName>
</protein>
<dbReference type="RefSeq" id="WP_330150385.1">
    <property type="nucleotide sequence ID" value="NZ_JAUZMZ010000006.1"/>
</dbReference>
<organism evidence="1 2">
    <name type="scientific">Rhodococcus chondri</name>
    <dbReference type="NCBI Taxonomy" id="3065941"/>
    <lineage>
        <taxon>Bacteria</taxon>
        <taxon>Bacillati</taxon>
        <taxon>Actinomycetota</taxon>
        <taxon>Actinomycetes</taxon>
        <taxon>Mycobacteriales</taxon>
        <taxon>Nocardiaceae</taxon>
        <taxon>Rhodococcus</taxon>
    </lineage>
</organism>
<dbReference type="InterPro" id="IPR032710">
    <property type="entry name" value="NTF2-like_dom_sf"/>
</dbReference>
<keyword evidence="2" id="KW-1185">Reference proteome</keyword>
<dbReference type="Proteomes" id="UP001331936">
    <property type="component" value="Unassembled WGS sequence"/>
</dbReference>
<evidence type="ECO:0000313" key="1">
    <source>
        <dbReference type="EMBL" id="MEE2030964.1"/>
    </source>
</evidence>
<reference evidence="1 2" key="1">
    <citation type="submission" date="2023-08" db="EMBL/GenBank/DDBJ databases">
        <authorList>
            <person name="Girao M."/>
            <person name="Carvalho M.F."/>
        </authorList>
    </citation>
    <scope>NUCLEOTIDE SEQUENCE [LARGE SCALE GENOMIC DNA]</scope>
    <source>
        <strain evidence="1 2">CC-R104</strain>
    </source>
</reference>
<dbReference type="EMBL" id="JAUZMZ010000006">
    <property type="protein sequence ID" value="MEE2030964.1"/>
    <property type="molecule type" value="Genomic_DNA"/>
</dbReference>
<evidence type="ECO:0008006" key="3">
    <source>
        <dbReference type="Google" id="ProtNLM"/>
    </source>
</evidence>
<gene>
    <name evidence="1" type="ORF">Q8814_02340</name>
</gene>